<comment type="caution">
    <text evidence="2">The sequence shown here is derived from an EMBL/GenBank/DDBJ whole genome shotgun (WGS) entry which is preliminary data.</text>
</comment>
<dbReference type="Proteomes" id="UP001150924">
    <property type="component" value="Unassembled WGS sequence"/>
</dbReference>
<dbReference type="AlphaFoldDB" id="A0A9X3EMB0"/>
<dbReference type="SUPFAM" id="SSF50494">
    <property type="entry name" value="Trypsin-like serine proteases"/>
    <property type="match status" value="1"/>
</dbReference>
<dbReference type="InterPro" id="IPR009003">
    <property type="entry name" value="Peptidase_S1_PA"/>
</dbReference>
<organism evidence="2 3">
    <name type="scientific">Nannocystis pusilla</name>
    <dbReference type="NCBI Taxonomy" id="889268"/>
    <lineage>
        <taxon>Bacteria</taxon>
        <taxon>Pseudomonadati</taxon>
        <taxon>Myxococcota</taxon>
        <taxon>Polyangia</taxon>
        <taxon>Nannocystales</taxon>
        <taxon>Nannocystaceae</taxon>
        <taxon>Nannocystis</taxon>
    </lineage>
</organism>
<proteinExistence type="predicted"/>
<evidence type="ECO:0000313" key="3">
    <source>
        <dbReference type="Proteomes" id="UP001150924"/>
    </source>
</evidence>
<evidence type="ECO:0000313" key="2">
    <source>
        <dbReference type="EMBL" id="MCY1005784.1"/>
    </source>
</evidence>
<evidence type="ECO:0000256" key="1">
    <source>
        <dbReference type="SAM" id="MobiDB-lite"/>
    </source>
</evidence>
<feature type="region of interest" description="Disordered" evidence="1">
    <location>
        <begin position="114"/>
        <end position="137"/>
    </location>
</feature>
<name>A0A9X3EMB0_9BACT</name>
<dbReference type="RefSeq" id="WP_267767608.1">
    <property type="nucleotide sequence ID" value="NZ_JAPNKE010000002.1"/>
</dbReference>
<keyword evidence="3" id="KW-1185">Reference proteome</keyword>
<gene>
    <name evidence="2" type="ORF">OV079_09445</name>
</gene>
<evidence type="ECO:0008006" key="4">
    <source>
        <dbReference type="Google" id="ProtNLM"/>
    </source>
</evidence>
<accession>A0A9X3EMB0</accession>
<sequence length="137" mass="14413">MGPARPLDPADLDCLEAIILPKERPVADLADGRIVALPPGEFFDLHDDSVLRARIEACLPAIGRIELPANLSVPYGGTGFVVGDGLVMTNRHVAQLFASGVGRRRLRFLPGQTAGFARGASSPTSRTARPTPCPGSS</sequence>
<reference evidence="2" key="1">
    <citation type="submission" date="2022-11" db="EMBL/GenBank/DDBJ databases">
        <title>Minimal conservation of predation-associated metabolite biosynthetic gene clusters underscores biosynthetic potential of Myxococcota including descriptions for ten novel species: Archangium lansinium sp. nov., Myxococcus landrumus sp. nov., Nannocystis bai.</title>
        <authorList>
            <person name="Ahearne A."/>
            <person name="Stevens C."/>
            <person name="Phillips K."/>
        </authorList>
    </citation>
    <scope>NUCLEOTIDE SEQUENCE</scope>
    <source>
        <strain evidence="2">Na p29</strain>
    </source>
</reference>
<dbReference type="EMBL" id="JAPNKE010000002">
    <property type="protein sequence ID" value="MCY1005784.1"/>
    <property type="molecule type" value="Genomic_DNA"/>
</dbReference>
<protein>
    <recommendedName>
        <fullName evidence="4">Serine protease</fullName>
    </recommendedName>
</protein>
<feature type="compositionally biased region" description="Polar residues" evidence="1">
    <location>
        <begin position="121"/>
        <end position="137"/>
    </location>
</feature>